<evidence type="ECO:0000313" key="9">
    <source>
        <dbReference type="Proteomes" id="UP000554235"/>
    </source>
</evidence>
<accession>A0A8H4L653</accession>
<comment type="similarity">
    <text evidence="4">Belongs to the secreted LysM effector family.</text>
</comment>
<dbReference type="GO" id="GO:0008061">
    <property type="term" value="F:chitin binding"/>
    <property type="evidence" value="ECO:0007669"/>
    <property type="project" value="UniProtKB-KW"/>
</dbReference>
<dbReference type="CDD" id="cd00118">
    <property type="entry name" value="LysM"/>
    <property type="match status" value="3"/>
</dbReference>
<feature type="region of interest" description="Disordered" evidence="5">
    <location>
        <begin position="300"/>
        <end position="319"/>
    </location>
</feature>
<dbReference type="PANTHER" id="PTHR34997">
    <property type="entry name" value="AM15"/>
    <property type="match status" value="1"/>
</dbReference>
<proteinExistence type="inferred from homology"/>
<dbReference type="InterPro" id="IPR052210">
    <property type="entry name" value="LysM1-like"/>
</dbReference>
<sequence length="502" mass="54902">MGSANFLPRVLTGVAVPLAIQNVHAVPYGTVTGVVQYANSSTTVSPHPGPTDTHTVGLMDIDPNMPHDPDPECRFWWDNDGSLSCKDIPEAFRISLEDWLRWNPSLTQDCNNYITGRSYCIEGPDGPPPTTTSTRPTTTDPAAIQTPSPIQSGMVENCNKFYKVQKGEICKVIAGKFDISEDNIKKWNPGVGSDCTGIWANVYVCIGVIGGDTTVPSTTTATTGNGISTPSPTQDGMVDNCSHFYKVQSGDTCEYIAEYYSIPLHDILNWNPGVEPDCRDIWANTWLCWMTIGYVRPKPTTTTKPSPTSPGTGVVTPSPTQGGMIKNCEKFHYVEKGQTCAWIAAKYGIAPSRLQEWHTSITNGCDGLWANSNVCVRPQGYKPPTKLECFNNGWVWGDNYQAAWDSVKQWCDGKDNSDGSYGYQPGQVKYGCFNTPYGPHAIRWVGRNDFGSGASLEPSACEAILYHLIESCPKRGKSWFEGWYIEGSVPEGGTNILPQSIA</sequence>
<keyword evidence="9" id="KW-1185">Reference proteome</keyword>
<gene>
    <name evidence="8" type="ORF">FALBO_10363</name>
</gene>
<dbReference type="Gene3D" id="3.10.350.10">
    <property type="entry name" value="LysM domain"/>
    <property type="match status" value="4"/>
</dbReference>
<dbReference type="InterPro" id="IPR018392">
    <property type="entry name" value="LysM"/>
</dbReference>
<evidence type="ECO:0000256" key="1">
    <source>
        <dbReference type="ARBA" id="ARBA00022669"/>
    </source>
</evidence>
<evidence type="ECO:0000259" key="7">
    <source>
        <dbReference type="PROSITE" id="PS51782"/>
    </source>
</evidence>
<dbReference type="AlphaFoldDB" id="A0A8H4L653"/>
<keyword evidence="1" id="KW-0147">Chitin-binding</keyword>
<keyword evidence="3" id="KW-0843">Virulence</keyword>
<reference evidence="8 9" key="1">
    <citation type="submission" date="2020-01" db="EMBL/GenBank/DDBJ databases">
        <title>Identification and distribution of gene clusters putatively required for synthesis of sphingolipid metabolism inhibitors in phylogenetically diverse species of the filamentous fungus Fusarium.</title>
        <authorList>
            <person name="Kim H.-S."/>
            <person name="Busman M."/>
            <person name="Brown D.W."/>
            <person name="Divon H."/>
            <person name="Uhlig S."/>
            <person name="Proctor R.H."/>
        </authorList>
    </citation>
    <scope>NUCLEOTIDE SEQUENCE [LARGE SCALE GENOMIC DNA]</scope>
    <source>
        <strain evidence="8 9">NRRL 20459</strain>
    </source>
</reference>
<dbReference type="EMBL" id="JAADYS010001472">
    <property type="protein sequence ID" value="KAF4462821.1"/>
    <property type="molecule type" value="Genomic_DNA"/>
</dbReference>
<evidence type="ECO:0000313" key="8">
    <source>
        <dbReference type="EMBL" id="KAF4462821.1"/>
    </source>
</evidence>
<evidence type="ECO:0000256" key="4">
    <source>
        <dbReference type="ARBA" id="ARBA00044955"/>
    </source>
</evidence>
<dbReference type="Pfam" id="PF01476">
    <property type="entry name" value="LysM"/>
    <property type="match status" value="3"/>
</dbReference>
<dbReference type="PROSITE" id="PS51782">
    <property type="entry name" value="LYSM"/>
    <property type="match status" value="3"/>
</dbReference>
<organism evidence="8 9">
    <name type="scientific">Fusarium albosuccineum</name>
    <dbReference type="NCBI Taxonomy" id="1237068"/>
    <lineage>
        <taxon>Eukaryota</taxon>
        <taxon>Fungi</taxon>
        <taxon>Dikarya</taxon>
        <taxon>Ascomycota</taxon>
        <taxon>Pezizomycotina</taxon>
        <taxon>Sordariomycetes</taxon>
        <taxon>Hypocreomycetidae</taxon>
        <taxon>Hypocreales</taxon>
        <taxon>Nectriaceae</taxon>
        <taxon>Fusarium</taxon>
        <taxon>Fusarium decemcellulare species complex</taxon>
    </lineage>
</organism>
<name>A0A8H4L653_9HYPO</name>
<feature type="chain" id="PRO_5034884842" evidence="6">
    <location>
        <begin position="26"/>
        <end position="502"/>
    </location>
</feature>
<feature type="signal peptide" evidence="6">
    <location>
        <begin position="1"/>
        <end position="25"/>
    </location>
</feature>
<evidence type="ECO:0000256" key="6">
    <source>
        <dbReference type="SAM" id="SignalP"/>
    </source>
</evidence>
<dbReference type="InterPro" id="IPR036779">
    <property type="entry name" value="LysM_dom_sf"/>
</dbReference>
<evidence type="ECO:0000256" key="3">
    <source>
        <dbReference type="ARBA" id="ARBA00023026"/>
    </source>
</evidence>
<feature type="compositionally biased region" description="Low complexity" evidence="5">
    <location>
        <begin position="131"/>
        <end position="141"/>
    </location>
</feature>
<dbReference type="SMART" id="SM00257">
    <property type="entry name" value="LysM"/>
    <property type="match status" value="3"/>
</dbReference>
<feature type="domain" description="LysM" evidence="7">
    <location>
        <begin position="243"/>
        <end position="289"/>
    </location>
</feature>
<dbReference type="SUPFAM" id="SSF54106">
    <property type="entry name" value="LysM domain"/>
    <property type="match status" value="3"/>
</dbReference>
<feature type="compositionally biased region" description="Low complexity" evidence="5">
    <location>
        <begin position="300"/>
        <end position="313"/>
    </location>
</feature>
<comment type="caution">
    <text evidence="8">The sequence shown here is derived from an EMBL/GenBank/DDBJ whole genome shotgun (WGS) entry which is preliminary data.</text>
</comment>
<dbReference type="Proteomes" id="UP000554235">
    <property type="component" value="Unassembled WGS sequence"/>
</dbReference>
<dbReference type="OrthoDB" id="2281372at2759"/>
<dbReference type="PANTHER" id="PTHR34997:SF2">
    <property type="entry name" value="LYSM DOMAIN-CONTAINING PROTEIN-RELATED"/>
    <property type="match status" value="1"/>
</dbReference>
<feature type="domain" description="LysM" evidence="7">
    <location>
        <begin position="160"/>
        <end position="206"/>
    </location>
</feature>
<protein>
    <submittedName>
        <fullName evidence="8">Domain-containing</fullName>
    </submittedName>
</protein>
<evidence type="ECO:0000256" key="5">
    <source>
        <dbReference type="SAM" id="MobiDB-lite"/>
    </source>
</evidence>
<feature type="domain" description="LysM" evidence="7">
    <location>
        <begin position="330"/>
        <end position="376"/>
    </location>
</feature>
<feature type="region of interest" description="Disordered" evidence="5">
    <location>
        <begin position="121"/>
        <end position="147"/>
    </location>
</feature>
<evidence type="ECO:0000256" key="2">
    <source>
        <dbReference type="ARBA" id="ARBA00022729"/>
    </source>
</evidence>
<keyword evidence="2 6" id="KW-0732">Signal</keyword>